<dbReference type="EMBL" id="VTES01000004">
    <property type="protein sequence ID" value="TYS62960.1"/>
    <property type="molecule type" value="Genomic_DNA"/>
</dbReference>
<dbReference type="Proteomes" id="UP000323732">
    <property type="component" value="Unassembled WGS sequence"/>
</dbReference>
<proteinExistence type="predicted"/>
<dbReference type="RefSeq" id="WP_094768863.1">
    <property type="nucleotide sequence ID" value="NZ_JAHXNN010000001.1"/>
</dbReference>
<dbReference type="Pfam" id="PF12867">
    <property type="entry name" value="DinB_2"/>
    <property type="match status" value="1"/>
</dbReference>
<feature type="domain" description="DinB-like" evidence="1">
    <location>
        <begin position="20"/>
        <end position="147"/>
    </location>
</feature>
<reference evidence="2 3" key="1">
    <citation type="submission" date="2019-08" db="EMBL/GenBank/DDBJ databases">
        <title>Bacillus genomes from the desert of Cuatro Cienegas, Coahuila.</title>
        <authorList>
            <person name="Olmedo-Alvarez G."/>
        </authorList>
    </citation>
    <scope>NUCLEOTIDE SEQUENCE [LARGE SCALE GENOMIC DNA]</scope>
    <source>
        <strain evidence="2 3">CH37_1T</strain>
    </source>
</reference>
<dbReference type="AlphaFoldDB" id="A0A5D4SIJ0"/>
<evidence type="ECO:0000313" key="3">
    <source>
        <dbReference type="Proteomes" id="UP000323732"/>
    </source>
</evidence>
<evidence type="ECO:0000313" key="2">
    <source>
        <dbReference type="EMBL" id="TYS62960.1"/>
    </source>
</evidence>
<comment type="caution">
    <text evidence="2">The sequence shown here is derived from an EMBL/GenBank/DDBJ whole genome shotgun (WGS) entry which is preliminary data.</text>
</comment>
<gene>
    <name evidence="2" type="ORF">FZD47_14935</name>
</gene>
<organism evidence="2 3">
    <name type="scientific">Bacillus infantis</name>
    <dbReference type="NCBI Taxonomy" id="324767"/>
    <lineage>
        <taxon>Bacteria</taxon>
        <taxon>Bacillati</taxon>
        <taxon>Bacillota</taxon>
        <taxon>Bacilli</taxon>
        <taxon>Bacillales</taxon>
        <taxon>Bacillaceae</taxon>
        <taxon>Bacillus</taxon>
    </lineage>
</organism>
<dbReference type="Gene3D" id="1.20.120.450">
    <property type="entry name" value="dinb family like domain"/>
    <property type="match status" value="1"/>
</dbReference>
<name>A0A5D4SIJ0_9BACI</name>
<dbReference type="InterPro" id="IPR034660">
    <property type="entry name" value="DinB/YfiT-like"/>
</dbReference>
<protein>
    <submittedName>
        <fullName evidence="2">DinB family protein</fullName>
    </submittedName>
</protein>
<accession>A0A5D4SIJ0</accession>
<sequence>MKKQDLIEHNESISEWVLSLEEAGDEAWLAPTAEGKWPPAAIVSHMLFWDQYSLTERFPYFAEGAKLPGFPDFQKINDEAEAYALSGTAKEEILRRFAETRARIIQMLAGLEESDLDKEFFIGGNKLSAREYFIDFAEHDLHHKEQVEQFLNARSSWASQ</sequence>
<evidence type="ECO:0000259" key="1">
    <source>
        <dbReference type="Pfam" id="PF12867"/>
    </source>
</evidence>
<dbReference type="SUPFAM" id="SSF109854">
    <property type="entry name" value="DinB/YfiT-like putative metalloenzymes"/>
    <property type="match status" value="1"/>
</dbReference>
<dbReference type="InterPro" id="IPR024775">
    <property type="entry name" value="DinB-like"/>
</dbReference>